<keyword evidence="3" id="KW-1185">Reference proteome</keyword>
<reference evidence="2 3" key="1">
    <citation type="journal article" date="2024" name="bioRxiv">
        <title>A reference genome for Trichogramma kaykai: A tiny desert-dwelling parasitoid wasp with competing sex-ratio distorters.</title>
        <authorList>
            <person name="Culotta J."/>
            <person name="Lindsey A.R."/>
        </authorList>
    </citation>
    <scope>NUCLEOTIDE SEQUENCE [LARGE SCALE GENOMIC DNA]</scope>
    <source>
        <strain evidence="2 3">KSX58</strain>
    </source>
</reference>
<dbReference type="Proteomes" id="UP001627154">
    <property type="component" value="Unassembled WGS sequence"/>
</dbReference>
<evidence type="ECO:0000313" key="2">
    <source>
        <dbReference type="EMBL" id="KAL3392314.1"/>
    </source>
</evidence>
<feature type="region of interest" description="Disordered" evidence="1">
    <location>
        <begin position="124"/>
        <end position="155"/>
    </location>
</feature>
<sequence>MNVKTDDIRYHSMCPQCSKYLGEYSNTVNSKKVCTCDSIVDGSAIDSLFIDINIESQIRKLFANPVVQKYLEHQPQQNQNDDTFKDVFDGKVHKEYEKKDGKTFDIRYKKLKLFEKTSDVEQHFLDSENPTKRHDRHTRRLTSDSEEEEHEEHTNISLEILGVPTPPGFNFSEDLLQEVIINQNRMDINMRRREKVQVVDNLLDIAMMDSFSDKFPLKTLAEFYSCERELANSVTYVTQCRNFLMGFGASDGHFTTRTILHELLTDDLAMKFNLSLYLKNETKKVSFTRRCSRVIRKLLSIFVV</sequence>
<evidence type="ECO:0000256" key="1">
    <source>
        <dbReference type="SAM" id="MobiDB-lite"/>
    </source>
</evidence>
<proteinExistence type="predicted"/>
<protein>
    <submittedName>
        <fullName evidence="2">Uncharacterized protein</fullName>
    </submittedName>
</protein>
<comment type="caution">
    <text evidence="2">The sequence shown here is derived from an EMBL/GenBank/DDBJ whole genome shotgun (WGS) entry which is preliminary data.</text>
</comment>
<dbReference type="AlphaFoldDB" id="A0ABD2WI82"/>
<gene>
    <name evidence="2" type="ORF">TKK_013140</name>
</gene>
<evidence type="ECO:0000313" key="3">
    <source>
        <dbReference type="Proteomes" id="UP001627154"/>
    </source>
</evidence>
<dbReference type="EMBL" id="JBJJXI010000106">
    <property type="protein sequence ID" value="KAL3392314.1"/>
    <property type="molecule type" value="Genomic_DNA"/>
</dbReference>
<accession>A0ABD2WI82</accession>
<organism evidence="2 3">
    <name type="scientific">Trichogramma kaykai</name>
    <dbReference type="NCBI Taxonomy" id="54128"/>
    <lineage>
        <taxon>Eukaryota</taxon>
        <taxon>Metazoa</taxon>
        <taxon>Ecdysozoa</taxon>
        <taxon>Arthropoda</taxon>
        <taxon>Hexapoda</taxon>
        <taxon>Insecta</taxon>
        <taxon>Pterygota</taxon>
        <taxon>Neoptera</taxon>
        <taxon>Endopterygota</taxon>
        <taxon>Hymenoptera</taxon>
        <taxon>Apocrita</taxon>
        <taxon>Proctotrupomorpha</taxon>
        <taxon>Chalcidoidea</taxon>
        <taxon>Trichogrammatidae</taxon>
        <taxon>Trichogramma</taxon>
    </lineage>
</organism>
<name>A0ABD2WI82_9HYME</name>